<evidence type="ECO:0000256" key="1">
    <source>
        <dbReference type="SAM" id="MobiDB-lite"/>
    </source>
</evidence>
<comment type="caution">
    <text evidence="3">The sequence shown here is derived from an EMBL/GenBank/DDBJ whole genome shotgun (WGS) entry which is preliminary data.</text>
</comment>
<evidence type="ECO:0000313" key="4">
    <source>
        <dbReference type="Proteomes" id="UP000547444"/>
    </source>
</evidence>
<proteinExistence type="predicted"/>
<keyword evidence="4" id="KW-1185">Reference proteome</keyword>
<dbReference type="Proteomes" id="UP000547444">
    <property type="component" value="Unassembled WGS sequence"/>
</dbReference>
<keyword evidence="2" id="KW-0812">Transmembrane</keyword>
<reference evidence="3 4" key="1">
    <citation type="submission" date="2020-03" db="EMBL/GenBank/DDBJ databases">
        <title>Sequencing the genomes of 1000 actinobacteria strains.</title>
        <authorList>
            <person name="Klenk H.-P."/>
        </authorList>
    </citation>
    <scope>NUCLEOTIDE SEQUENCE [LARGE SCALE GENOMIC DNA]</scope>
    <source>
        <strain evidence="3 4">DSM 44556</strain>
    </source>
</reference>
<dbReference type="EMBL" id="JAANOW010000005">
    <property type="protein sequence ID" value="NIH98850.1"/>
    <property type="molecule type" value="Genomic_DNA"/>
</dbReference>
<keyword evidence="2" id="KW-0472">Membrane</keyword>
<feature type="region of interest" description="Disordered" evidence="1">
    <location>
        <begin position="1"/>
        <end position="28"/>
    </location>
</feature>
<accession>A0A7X5U5T2</accession>
<keyword evidence="2" id="KW-1133">Transmembrane helix</keyword>
<organism evidence="3 4">
    <name type="scientific">Mycolicibacterium fluoranthenivorans</name>
    <dbReference type="NCBI Taxonomy" id="258505"/>
    <lineage>
        <taxon>Bacteria</taxon>
        <taxon>Bacillati</taxon>
        <taxon>Actinomycetota</taxon>
        <taxon>Actinomycetes</taxon>
        <taxon>Mycobacteriales</taxon>
        <taxon>Mycobacteriaceae</taxon>
        <taxon>Mycolicibacterium</taxon>
    </lineage>
</organism>
<dbReference type="RefSeq" id="WP_167164506.1">
    <property type="nucleotide sequence ID" value="NZ_JAANOW010000005.1"/>
</dbReference>
<evidence type="ECO:0000256" key="2">
    <source>
        <dbReference type="SAM" id="Phobius"/>
    </source>
</evidence>
<sequence length="124" mass="14233">MTQPAPAEPPPPQRGQTRGERGRDVSAAQSEAEAEISKVRQYLKVMNPRFLLSMAEGYPVVLKQFIQFCLILIWPGWVFTVVVGAALHLLFYVTIYPILWVLFWPVRNHQKKNHPEDYAASQQK</sequence>
<dbReference type="AlphaFoldDB" id="A0A7X5U5T2"/>
<name>A0A7X5U5T2_9MYCO</name>
<evidence type="ECO:0000313" key="3">
    <source>
        <dbReference type="EMBL" id="NIH98850.1"/>
    </source>
</evidence>
<feature type="transmembrane region" description="Helical" evidence="2">
    <location>
        <begin position="79"/>
        <end position="103"/>
    </location>
</feature>
<gene>
    <name evidence="3" type="ORF">FHU31_005874</name>
</gene>
<protein>
    <submittedName>
        <fullName evidence="3">YggT family protein</fullName>
    </submittedName>
</protein>
<feature type="compositionally biased region" description="Pro residues" evidence="1">
    <location>
        <begin position="1"/>
        <end position="13"/>
    </location>
</feature>